<comment type="caution">
    <text evidence="2">The sequence shown here is derived from an EMBL/GenBank/DDBJ whole genome shotgun (WGS) entry which is preliminary data.</text>
</comment>
<feature type="region of interest" description="Disordered" evidence="1">
    <location>
        <begin position="15"/>
        <end position="62"/>
    </location>
</feature>
<name>A0A1Z5JXU9_FISSO</name>
<protein>
    <submittedName>
        <fullName evidence="2">Uncharacterized protein</fullName>
    </submittedName>
</protein>
<sequence length="249" mass="29183">MVSFKGHREGSIYLEESSRRRWDEESRSKEREEPATKKAKQNDDEESSYNDSIDDDDDNSDVSDELECFQFFYFHIMFVPQQPNDDTQQENKPIGFIRAEIIDRSRIRNGYFSEYMDAHSGEMQWLTAVLFDEGGRTQLPALALYDAYGPSFLVISQLSIVDAAFYADREDIETIAIHQLLNHPEIKQEHPITSAYCLLYDFDLYELKQRTPNFENQKPCPHRLRKNADAYLRNGFFQDPVYLTEEDNA</sequence>
<evidence type="ECO:0000313" key="3">
    <source>
        <dbReference type="Proteomes" id="UP000198406"/>
    </source>
</evidence>
<evidence type="ECO:0000256" key="1">
    <source>
        <dbReference type="SAM" id="MobiDB-lite"/>
    </source>
</evidence>
<feature type="compositionally biased region" description="Acidic residues" evidence="1">
    <location>
        <begin position="43"/>
        <end position="62"/>
    </location>
</feature>
<reference evidence="2 3" key="1">
    <citation type="journal article" date="2015" name="Plant Cell">
        <title>Oil accumulation by the oleaginous diatom Fistulifera solaris as revealed by the genome and transcriptome.</title>
        <authorList>
            <person name="Tanaka T."/>
            <person name="Maeda Y."/>
            <person name="Veluchamy A."/>
            <person name="Tanaka M."/>
            <person name="Abida H."/>
            <person name="Marechal E."/>
            <person name="Bowler C."/>
            <person name="Muto M."/>
            <person name="Sunaga Y."/>
            <person name="Tanaka M."/>
            <person name="Yoshino T."/>
            <person name="Taniguchi T."/>
            <person name="Fukuda Y."/>
            <person name="Nemoto M."/>
            <person name="Matsumoto M."/>
            <person name="Wong P.S."/>
            <person name="Aburatani S."/>
            <person name="Fujibuchi W."/>
        </authorList>
    </citation>
    <scope>NUCLEOTIDE SEQUENCE [LARGE SCALE GENOMIC DNA]</scope>
    <source>
        <strain evidence="2 3">JPCC DA0580</strain>
    </source>
</reference>
<evidence type="ECO:0000313" key="2">
    <source>
        <dbReference type="EMBL" id="GAX18853.1"/>
    </source>
</evidence>
<dbReference type="EMBL" id="BDSP01000132">
    <property type="protein sequence ID" value="GAX18853.1"/>
    <property type="molecule type" value="Genomic_DNA"/>
</dbReference>
<dbReference type="InParanoid" id="A0A1Z5JXU9"/>
<feature type="compositionally biased region" description="Basic and acidic residues" evidence="1">
    <location>
        <begin position="15"/>
        <end position="42"/>
    </location>
</feature>
<organism evidence="2 3">
    <name type="scientific">Fistulifera solaris</name>
    <name type="common">Oleaginous diatom</name>
    <dbReference type="NCBI Taxonomy" id="1519565"/>
    <lineage>
        <taxon>Eukaryota</taxon>
        <taxon>Sar</taxon>
        <taxon>Stramenopiles</taxon>
        <taxon>Ochrophyta</taxon>
        <taxon>Bacillariophyta</taxon>
        <taxon>Bacillariophyceae</taxon>
        <taxon>Bacillariophycidae</taxon>
        <taxon>Naviculales</taxon>
        <taxon>Naviculaceae</taxon>
        <taxon>Fistulifera</taxon>
    </lineage>
</organism>
<proteinExistence type="predicted"/>
<accession>A0A1Z5JXU9</accession>
<dbReference type="AlphaFoldDB" id="A0A1Z5JXU9"/>
<gene>
    <name evidence="2" type="ORF">FisN_26Hu155</name>
</gene>
<keyword evidence="3" id="KW-1185">Reference proteome</keyword>
<dbReference type="Proteomes" id="UP000198406">
    <property type="component" value="Unassembled WGS sequence"/>
</dbReference>